<feature type="transmembrane region" description="Helical" evidence="8">
    <location>
        <begin position="237"/>
        <end position="257"/>
    </location>
</feature>
<evidence type="ECO:0000256" key="1">
    <source>
        <dbReference type="ARBA" id="ARBA00004370"/>
    </source>
</evidence>
<keyword evidence="3 8" id="KW-0812">Transmembrane</keyword>
<dbReference type="InterPro" id="IPR004224">
    <property type="entry name" value="Fum_red_B_TM"/>
</dbReference>
<dbReference type="Pfam" id="PF01127">
    <property type="entry name" value="Sdh_cyt"/>
    <property type="match status" value="1"/>
</dbReference>
<keyword evidence="5 8" id="KW-1133">Transmembrane helix</keyword>
<dbReference type="GO" id="GO:0006099">
    <property type="term" value="P:tricarboxylic acid cycle"/>
    <property type="evidence" value="ECO:0007669"/>
    <property type="project" value="InterPro"/>
</dbReference>
<evidence type="ECO:0000256" key="8">
    <source>
        <dbReference type="SAM" id="Phobius"/>
    </source>
</evidence>
<proteinExistence type="predicted"/>
<comment type="subcellular location">
    <subcellularLocation>
        <location evidence="1">Membrane</location>
    </subcellularLocation>
</comment>
<organism evidence="9">
    <name type="scientific">marine metagenome</name>
    <dbReference type="NCBI Taxonomy" id="408172"/>
    <lineage>
        <taxon>unclassified sequences</taxon>
        <taxon>metagenomes</taxon>
        <taxon>ecological metagenomes</taxon>
    </lineage>
</organism>
<feature type="transmembrane region" description="Helical" evidence="8">
    <location>
        <begin position="135"/>
        <end position="156"/>
    </location>
</feature>
<dbReference type="Gene3D" id="1.20.1300.10">
    <property type="entry name" value="Fumarate reductase/succinate dehydrogenase, transmembrane subunit"/>
    <property type="match status" value="1"/>
</dbReference>
<feature type="transmembrane region" description="Helical" evidence="8">
    <location>
        <begin position="188"/>
        <end position="209"/>
    </location>
</feature>
<gene>
    <name evidence="9" type="ORF">METZ01_LOCUS91568</name>
</gene>
<evidence type="ECO:0000256" key="4">
    <source>
        <dbReference type="ARBA" id="ARBA00022723"/>
    </source>
</evidence>
<name>A0A381VEV4_9ZZZZ</name>
<dbReference type="GO" id="GO:0016020">
    <property type="term" value="C:membrane"/>
    <property type="evidence" value="ECO:0007669"/>
    <property type="project" value="UniProtKB-SubCell"/>
</dbReference>
<evidence type="ECO:0000256" key="7">
    <source>
        <dbReference type="ARBA" id="ARBA00023136"/>
    </source>
</evidence>
<evidence type="ECO:0000256" key="2">
    <source>
        <dbReference type="ARBA" id="ARBA00022617"/>
    </source>
</evidence>
<sequence>MSDEITHPEGELIAARERARRQWKLDAISTGTGVFLALFMWGHMFFVSTILTGERGFNWVANMFEHYWLAQPTVVLVTVVFFVHFVTASRKIPAKLADRKRLKKLGDDISESEWNISKEDRAELEKVRAHKETSLWIWQVRSGMIILALGSIHLFIVGADVAQRTFGIGEAMGINAAETMARVKDGMWLLYAVLLFMVEVHAGIGLYRVTVKWGLGTRIPIIGSRITRRMAGTMETVVLWFFLIIGFLTLLVMAGVLEPPLAFLLATGGTQG</sequence>
<keyword evidence="2" id="KW-0349">Heme</keyword>
<dbReference type="InterPro" id="IPR000701">
    <property type="entry name" value="SuccDH_FuR_B_TM-su"/>
</dbReference>
<evidence type="ECO:0000256" key="6">
    <source>
        <dbReference type="ARBA" id="ARBA00023004"/>
    </source>
</evidence>
<dbReference type="GO" id="GO:0046872">
    <property type="term" value="F:metal ion binding"/>
    <property type="evidence" value="ECO:0007669"/>
    <property type="project" value="UniProtKB-KW"/>
</dbReference>
<keyword evidence="6" id="KW-0408">Iron</keyword>
<keyword evidence="7 8" id="KW-0472">Membrane</keyword>
<dbReference type="SUPFAM" id="SSF81343">
    <property type="entry name" value="Fumarate reductase respiratory complex transmembrane subunits"/>
    <property type="match status" value="2"/>
</dbReference>
<dbReference type="AlphaFoldDB" id="A0A381VEV4"/>
<dbReference type="PIRSF" id="PIRSF000177">
    <property type="entry name" value="Fumar_rd_cyt_b"/>
    <property type="match status" value="1"/>
</dbReference>
<feature type="transmembrane region" description="Helical" evidence="8">
    <location>
        <begin position="25"/>
        <end position="46"/>
    </location>
</feature>
<dbReference type="EMBL" id="UINC01008609">
    <property type="protein sequence ID" value="SVA38714.1"/>
    <property type="molecule type" value="Genomic_DNA"/>
</dbReference>
<feature type="transmembrane region" description="Helical" evidence="8">
    <location>
        <begin position="66"/>
        <end position="86"/>
    </location>
</feature>
<accession>A0A381VEV4</accession>
<protein>
    <submittedName>
        <fullName evidence="9">Uncharacterized protein</fullName>
    </submittedName>
</protein>
<evidence type="ECO:0000313" key="9">
    <source>
        <dbReference type="EMBL" id="SVA38714.1"/>
    </source>
</evidence>
<reference evidence="9" key="1">
    <citation type="submission" date="2018-05" db="EMBL/GenBank/DDBJ databases">
        <authorList>
            <person name="Lanie J.A."/>
            <person name="Ng W.-L."/>
            <person name="Kazmierczak K.M."/>
            <person name="Andrzejewski T.M."/>
            <person name="Davidsen T.M."/>
            <person name="Wayne K.J."/>
            <person name="Tettelin H."/>
            <person name="Glass J.I."/>
            <person name="Rusch D."/>
            <person name="Podicherti R."/>
            <person name="Tsui H.-C.T."/>
            <person name="Winkler M.E."/>
        </authorList>
    </citation>
    <scope>NUCLEOTIDE SEQUENCE</scope>
</reference>
<keyword evidence="4" id="KW-0479">Metal-binding</keyword>
<dbReference type="InterPro" id="IPR034804">
    <property type="entry name" value="SQR/QFR_C/D"/>
</dbReference>
<evidence type="ECO:0000256" key="5">
    <source>
        <dbReference type="ARBA" id="ARBA00022989"/>
    </source>
</evidence>
<evidence type="ECO:0000256" key="3">
    <source>
        <dbReference type="ARBA" id="ARBA00022692"/>
    </source>
</evidence>